<gene>
    <name evidence="1" type="ORF">KIK155_LOCUS24695</name>
</gene>
<dbReference type="AlphaFoldDB" id="A0A818SML4"/>
<proteinExistence type="predicted"/>
<dbReference type="Proteomes" id="UP000663865">
    <property type="component" value="Unassembled WGS sequence"/>
</dbReference>
<protein>
    <submittedName>
        <fullName evidence="1">Uncharacterized protein</fullName>
    </submittedName>
</protein>
<accession>A0A818SML4</accession>
<comment type="caution">
    <text evidence="1">The sequence shown here is derived from an EMBL/GenBank/DDBJ whole genome shotgun (WGS) entry which is preliminary data.</text>
</comment>
<dbReference type="EMBL" id="CAJNYV010004418">
    <property type="protein sequence ID" value="CAF3671352.1"/>
    <property type="molecule type" value="Genomic_DNA"/>
</dbReference>
<name>A0A818SML4_9BILA</name>
<reference evidence="1" key="1">
    <citation type="submission" date="2021-02" db="EMBL/GenBank/DDBJ databases">
        <authorList>
            <person name="Nowell W R."/>
        </authorList>
    </citation>
    <scope>NUCLEOTIDE SEQUENCE</scope>
</reference>
<organism evidence="1 2">
    <name type="scientific">Rotaria socialis</name>
    <dbReference type="NCBI Taxonomy" id="392032"/>
    <lineage>
        <taxon>Eukaryota</taxon>
        <taxon>Metazoa</taxon>
        <taxon>Spiralia</taxon>
        <taxon>Gnathifera</taxon>
        <taxon>Rotifera</taxon>
        <taxon>Eurotatoria</taxon>
        <taxon>Bdelloidea</taxon>
        <taxon>Philodinida</taxon>
        <taxon>Philodinidae</taxon>
        <taxon>Rotaria</taxon>
    </lineage>
</organism>
<evidence type="ECO:0000313" key="1">
    <source>
        <dbReference type="EMBL" id="CAF3671352.1"/>
    </source>
</evidence>
<evidence type="ECO:0000313" key="2">
    <source>
        <dbReference type="Proteomes" id="UP000663865"/>
    </source>
</evidence>
<sequence length="139" mass="14857">MNYFAPTHIFRLPEERQKKKTRCRLLYNLLSKAYDFGISYPNFILNELGLSFIPNFFSISPALCSMCTCIAFLAITSSVGIGLGVGLGVGLNCPKSLDFVSSNINVSNITTSTISSIANSTISSIANSTIGNNTSVTAG</sequence>